<accession>A0A221T1Q6</accession>
<dbReference type="InterPro" id="IPR050266">
    <property type="entry name" value="AB_hydrolase_sf"/>
</dbReference>
<dbReference type="STRING" id="317577.GCA_000419625_03394"/>
<dbReference type="EMBL" id="CP021083">
    <property type="protein sequence ID" value="ASN82824.1"/>
    <property type="molecule type" value="Genomic_DNA"/>
</dbReference>
<name>A0A221T1Q6_9DEIO</name>
<dbReference type="PRINTS" id="PR00111">
    <property type="entry name" value="ABHYDROLASE"/>
</dbReference>
<geneLocation type="plasmid" evidence="3">
    <name>pdfi2</name>
</geneLocation>
<dbReference type="Proteomes" id="UP000259030">
    <property type="component" value="Plasmid pDFI2"/>
</dbReference>
<dbReference type="GO" id="GO:0016020">
    <property type="term" value="C:membrane"/>
    <property type="evidence" value="ECO:0007669"/>
    <property type="project" value="TreeGrafter"/>
</dbReference>
<dbReference type="GO" id="GO:0016787">
    <property type="term" value="F:hydrolase activity"/>
    <property type="evidence" value="ECO:0007669"/>
    <property type="project" value="UniProtKB-KW"/>
</dbReference>
<dbReference type="Gene3D" id="3.40.50.1820">
    <property type="entry name" value="alpha/beta hydrolase"/>
    <property type="match status" value="1"/>
</dbReference>
<gene>
    <name evidence="2" type="ORF">DFI_16655</name>
</gene>
<keyword evidence="2" id="KW-0378">Hydrolase</keyword>
<feature type="domain" description="AB hydrolase-1" evidence="1">
    <location>
        <begin position="16"/>
        <end position="235"/>
    </location>
</feature>
<dbReference type="SUPFAM" id="SSF53474">
    <property type="entry name" value="alpha/beta-Hydrolases"/>
    <property type="match status" value="1"/>
</dbReference>
<dbReference type="AlphaFoldDB" id="A0A221T1Q6"/>
<keyword evidence="3" id="KW-1185">Reference proteome</keyword>
<proteinExistence type="predicted"/>
<evidence type="ECO:0000313" key="2">
    <source>
        <dbReference type="EMBL" id="ASN82824.1"/>
    </source>
</evidence>
<dbReference type="PANTHER" id="PTHR43798">
    <property type="entry name" value="MONOACYLGLYCEROL LIPASE"/>
    <property type="match status" value="1"/>
</dbReference>
<dbReference type="KEGG" id="dfc:DFI_16655"/>
<dbReference type="InterPro" id="IPR000073">
    <property type="entry name" value="AB_hydrolase_1"/>
</dbReference>
<dbReference type="Pfam" id="PF12697">
    <property type="entry name" value="Abhydrolase_6"/>
    <property type="match status" value="1"/>
</dbReference>
<dbReference type="RefSeq" id="WP_051307544.1">
    <property type="nucleotide sequence ID" value="NZ_CP021083.1"/>
</dbReference>
<evidence type="ECO:0000313" key="3">
    <source>
        <dbReference type="Proteomes" id="UP000259030"/>
    </source>
</evidence>
<evidence type="ECO:0000259" key="1">
    <source>
        <dbReference type="Pfam" id="PF12697"/>
    </source>
</evidence>
<organism evidence="2 3">
    <name type="scientific">Deinococcus ficus</name>
    <dbReference type="NCBI Taxonomy" id="317577"/>
    <lineage>
        <taxon>Bacteria</taxon>
        <taxon>Thermotogati</taxon>
        <taxon>Deinococcota</taxon>
        <taxon>Deinococci</taxon>
        <taxon>Deinococcales</taxon>
        <taxon>Deinococcaceae</taxon>
        <taxon>Deinococcus</taxon>
    </lineage>
</organism>
<protein>
    <submittedName>
        <fullName evidence="2">Alpha/beta hydrolase</fullName>
    </submittedName>
</protein>
<sequence>MTLFTLEGGAAGQPTVLFLHGAAVSSWMWAPTLAALPGRHTLAPDLPGLARSAHLGPFTLAGAADALAAFIQARATGGQVDVVGHSLGGAVAAELLARHPQRVRRAALLGVTTGPVPRAPGFVAGTWAVWHATRSRRLLAWQARALGVPAAHRAQFVEESLAQTWPALAAVLREALAFRAPAALPPVPLLALVGAREGALNVRSARALAGATPGGQAFAVPGRGHAWFATRPELLHATLRAWLAGQPLPDDLRPLPPAFRPAG</sequence>
<dbReference type="PANTHER" id="PTHR43798:SF33">
    <property type="entry name" value="HYDROLASE, PUTATIVE (AFU_ORTHOLOGUE AFUA_2G14860)-RELATED"/>
    <property type="match status" value="1"/>
</dbReference>
<dbReference type="InterPro" id="IPR029058">
    <property type="entry name" value="AB_hydrolase_fold"/>
</dbReference>
<reference evidence="2 3" key="1">
    <citation type="submission" date="2017-05" db="EMBL/GenBank/DDBJ databases">
        <title>The complete genome sequence of Deinococcus ficus isolated from the rhizosphere of the Ficus religiosa L. in Taiwan.</title>
        <authorList>
            <person name="Wu K.-M."/>
            <person name="Liao T.-L."/>
            <person name="Liu Y.-M."/>
            <person name="Young C.-C."/>
            <person name="Tsai S.-F."/>
        </authorList>
    </citation>
    <scope>NUCLEOTIDE SEQUENCE [LARGE SCALE GENOMIC DNA]</scope>
    <source>
        <strain evidence="2 3">CC-FR2-10</strain>
        <plasmid evidence="3">pdfi2</plasmid>
    </source>
</reference>
<keyword evidence="2" id="KW-0614">Plasmid</keyword>